<dbReference type="PIRSF" id="PIRSF038471">
    <property type="entry name" value="MreC"/>
    <property type="match status" value="1"/>
</dbReference>
<comment type="function">
    <text evidence="5">Involved in formation and maintenance of cell shape.</text>
</comment>
<sequence>MKGVNHLKVFGIIVLIFMTLITVGYTMHNETLNPLPERVIKDGMSVVQTGYTGIVEGFKRFVTNVNDLFHTYEENKLLKQQLYNYESLNVYTNQLEEQLASLEETLETGLSLTSYDTINATTVMRNVDQWHDFMVINKGKKDGIETDMAVLSKEGFLIGKVITVNEVSSKVKLIKNQDFGSKVSALIDGKENSIGTVEGYDYMNDELVMTQVSKDVLVEPGDVVITSGLGGVYPRALLIGYVDRAEVSKDGLTQTLYLKGEKNYNNMDYVIVVKREAVVPNNG</sequence>
<evidence type="ECO:0000313" key="8">
    <source>
        <dbReference type="Proteomes" id="UP000487649"/>
    </source>
</evidence>
<evidence type="ECO:0000313" key="7">
    <source>
        <dbReference type="EMBL" id="MTK20875.1"/>
    </source>
</evidence>
<dbReference type="GO" id="GO:0005886">
    <property type="term" value="C:plasma membrane"/>
    <property type="evidence" value="ECO:0007669"/>
    <property type="project" value="TreeGrafter"/>
</dbReference>
<accession>A0A173U0B0</accession>
<gene>
    <name evidence="7" type="primary">mreC</name>
    <name evidence="7" type="ORF">GMA92_05515</name>
</gene>
<organism evidence="7 8">
    <name type="scientific">Turicibacter sanguinis</name>
    <dbReference type="NCBI Taxonomy" id="154288"/>
    <lineage>
        <taxon>Bacteria</taxon>
        <taxon>Bacillati</taxon>
        <taxon>Bacillota</taxon>
        <taxon>Erysipelotrichia</taxon>
        <taxon>Erysipelotrichales</taxon>
        <taxon>Turicibacteraceae</taxon>
        <taxon>Turicibacter</taxon>
    </lineage>
</organism>
<protein>
    <recommendedName>
        <fullName evidence="2 5">Cell shape-determining protein MreC</fullName>
    </recommendedName>
    <alternativeName>
        <fullName evidence="4 5">Cell shape protein MreC</fullName>
    </alternativeName>
</protein>
<keyword evidence="3 5" id="KW-0133">Cell shape</keyword>
<dbReference type="InterPro" id="IPR042175">
    <property type="entry name" value="Cell/Rod_MreC_2"/>
</dbReference>
<dbReference type="Proteomes" id="UP000487649">
    <property type="component" value="Unassembled WGS sequence"/>
</dbReference>
<evidence type="ECO:0000256" key="3">
    <source>
        <dbReference type="ARBA" id="ARBA00022960"/>
    </source>
</evidence>
<dbReference type="Gene3D" id="2.40.10.340">
    <property type="entry name" value="Rod shape-determining protein MreC, domain 1"/>
    <property type="match status" value="1"/>
</dbReference>
<dbReference type="InterPro" id="IPR042177">
    <property type="entry name" value="Cell/Rod_1"/>
</dbReference>
<evidence type="ECO:0000256" key="5">
    <source>
        <dbReference type="PIRNR" id="PIRNR038471"/>
    </source>
</evidence>
<dbReference type="InterPro" id="IPR055342">
    <property type="entry name" value="MreC_beta-barrel_core"/>
</dbReference>
<dbReference type="InterPro" id="IPR007221">
    <property type="entry name" value="MreC"/>
</dbReference>
<dbReference type="RefSeq" id="WP_006785475.1">
    <property type="nucleotide sequence ID" value="NZ_CAJJOK010000016.1"/>
</dbReference>
<dbReference type="EMBL" id="WMQE01000009">
    <property type="protein sequence ID" value="MTK20875.1"/>
    <property type="molecule type" value="Genomic_DNA"/>
</dbReference>
<evidence type="ECO:0000259" key="6">
    <source>
        <dbReference type="Pfam" id="PF04085"/>
    </source>
</evidence>
<comment type="caution">
    <text evidence="7">The sequence shown here is derived from an EMBL/GenBank/DDBJ whole genome shotgun (WGS) entry which is preliminary data.</text>
</comment>
<dbReference type="PANTHER" id="PTHR34138:SF1">
    <property type="entry name" value="CELL SHAPE-DETERMINING PROTEIN MREC"/>
    <property type="match status" value="1"/>
</dbReference>
<feature type="domain" description="Rod shape-determining protein MreC beta-barrel core" evidence="6">
    <location>
        <begin position="124"/>
        <end position="274"/>
    </location>
</feature>
<dbReference type="NCBIfam" id="TIGR00219">
    <property type="entry name" value="mreC"/>
    <property type="match status" value="1"/>
</dbReference>
<evidence type="ECO:0000256" key="4">
    <source>
        <dbReference type="ARBA" id="ARBA00032089"/>
    </source>
</evidence>
<dbReference type="AlphaFoldDB" id="A0A173U0B0"/>
<name>A0A173U0B0_9FIRM</name>
<comment type="similarity">
    <text evidence="1 5">Belongs to the MreC family.</text>
</comment>
<dbReference type="PANTHER" id="PTHR34138">
    <property type="entry name" value="CELL SHAPE-DETERMINING PROTEIN MREC"/>
    <property type="match status" value="1"/>
</dbReference>
<evidence type="ECO:0000256" key="2">
    <source>
        <dbReference type="ARBA" id="ARBA00013855"/>
    </source>
</evidence>
<dbReference type="Gene3D" id="2.40.10.350">
    <property type="entry name" value="Rod shape-determining protein MreC, domain 2"/>
    <property type="match status" value="1"/>
</dbReference>
<dbReference type="GO" id="GO:0008360">
    <property type="term" value="P:regulation of cell shape"/>
    <property type="evidence" value="ECO:0007669"/>
    <property type="project" value="UniProtKB-KW"/>
</dbReference>
<dbReference type="GeneID" id="60057416"/>
<evidence type="ECO:0000256" key="1">
    <source>
        <dbReference type="ARBA" id="ARBA00009369"/>
    </source>
</evidence>
<proteinExistence type="inferred from homology"/>
<dbReference type="OrthoDB" id="9792313at2"/>
<reference evidence="7 8" key="1">
    <citation type="journal article" date="2019" name="Nat. Med.">
        <title>A library of human gut bacterial isolates paired with longitudinal multiomics data enables mechanistic microbiome research.</title>
        <authorList>
            <person name="Poyet M."/>
            <person name="Groussin M."/>
            <person name="Gibbons S.M."/>
            <person name="Avila-Pacheco J."/>
            <person name="Jiang X."/>
            <person name="Kearney S.M."/>
            <person name="Perrotta A.R."/>
            <person name="Berdy B."/>
            <person name="Zhao S."/>
            <person name="Lieberman T.D."/>
            <person name="Swanson P.K."/>
            <person name="Smith M."/>
            <person name="Roesemann S."/>
            <person name="Alexander J.E."/>
            <person name="Rich S.A."/>
            <person name="Livny J."/>
            <person name="Vlamakis H."/>
            <person name="Clish C."/>
            <person name="Bullock K."/>
            <person name="Deik A."/>
            <person name="Scott J."/>
            <person name="Pierce K.A."/>
            <person name="Xavier R.J."/>
            <person name="Alm E.J."/>
        </authorList>
    </citation>
    <scope>NUCLEOTIDE SEQUENCE [LARGE SCALE GENOMIC DNA]</scope>
    <source>
        <strain evidence="7 8">BIOML-A198</strain>
    </source>
</reference>
<dbReference type="Pfam" id="PF04085">
    <property type="entry name" value="MreC"/>
    <property type="match status" value="1"/>
</dbReference>